<dbReference type="Gene3D" id="3.30.300.20">
    <property type="match status" value="1"/>
</dbReference>
<dbReference type="InterPro" id="IPR023799">
    <property type="entry name" value="RbfA_dom_sf"/>
</dbReference>
<keyword evidence="1" id="KW-1185">Reference proteome</keyword>
<proteinExistence type="predicted"/>
<evidence type="ECO:0000313" key="2">
    <source>
        <dbReference type="RefSeq" id="XP_065652481.1"/>
    </source>
</evidence>
<dbReference type="InterPro" id="IPR000238">
    <property type="entry name" value="RbfA"/>
</dbReference>
<dbReference type="Pfam" id="PF02033">
    <property type="entry name" value="RBFA"/>
    <property type="match status" value="1"/>
</dbReference>
<dbReference type="SUPFAM" id="SSF89919">
    <property type="entry name" value="Ribosome-binding factor A, RbfA"/>
    <property type="match status" value="1"/>
</dbReference>
<evidence type="ECO:0000313" key="1">
    <source>
        <dbReference type="Proteomes" id="UP001652625"/>
    </source>
</evidence>
<reference evidence="2" key="1">
    <citation type="submission" date="2025-08" db="UniProtKB">
        <authorList>
            <consortium name="RefSeq"/>
        </authorList>
    </citation>
    <scope>IDENTIFICATION</scope>
</reference>
<sequence>MLKLTNILGKQLRTSLPGLRTDKNRTFSVSYKLSKKYKYDLNFAKHQPSGSGGIGGRKRQNSVLVDGTLINFFDLGKEETKSYSYEKSPKQSAYAEIVKTAVESLFLSTELPEPLQSGTIEVVKVEVGPSLCSANIIWKCPQFEGNLEKKSEIEKALETNLKQIRLLLPAYSTVTQTPVVTFQYDKFTQQQEDIDKLFEIVSKTKKDFET</sequence>
<organism evidence="1 2">
    <name type="scientific">Hydra vulgaris</name>
    <name type="common">Hydra</name>
    <name type="synonym">Hydra attenuata</name>
    <dbReference type="NCBI Taxonomy" id="6087"/>
    <lineage>
        <taxon>Eukaryota</taxon>
        <taxon>Metazoa</taxon>
        <taxon>Cnidaria</taxon>
        <taxon>Hydrozoa</taxon>
        <taxon>Hydroidolina</taxon>
        <taxon>Anthoathecata</taxon>
        <taxon>Aplanulata</taxon>
        <taxon>Hydridae</taxon>
        <taxon>Hydra</taxon>
    </lineage>
</organism>
<dbReference type="Proteomes" id="UP001652625">
    <property type="component" value="Chromosome 04"/>
</dbReference>
<accession>A0ABM4BTK4</accession>
<dbReference type="GeneID" id="100203094"/>
<dbReference type="InterPro" id="IPR015946">
    <property type="entry name" value="KH_dom-like_a/b"/>
</dbReference>
<name>A0ABM4BTK4_HYDVU</name>
<protein>
    <submittedName>
        <fullName evidence="2">Uncharacterized protein LOC100203094</fullName>
    </submittedName>
</protein>
<gene>
    <name evidence="2" type="primary">LOC100203094</name>
</gene>
<dbReference type="RefSeq" id="XP_065652481.1">
    <property type="nucleotide sequence ID" value="XM_065796409.1"/>
</dbReference>